<evidence type="ECO:0000313" key="3">
    <source>
        <dbReference type="EMBL" id="TWO31653.1"/>
    </source>
</evidence>
<comment type="caution">
    <text evidence="3">The sequence shown here is derived from an EMBL/GenBank/DDBJ whole genome shotgun (WGS) entry which is preliminary data.</text>
</comment>
<keyword evidence="1" id="KW-0175">Coiled coil</keyword>
<name>A0A562YAY0_9FLAO</name>
<feature type="chain" id="PRO_5022821209" description="Secreted protein" evidence="2">
    <location>
        <begin position="22"/>
        <end position="297"/>
    </location>
</feature>
<keyword evidence="2" id="KW-0732">Signal</keyword>
<feature type="coiled-coil region" evidence="1">
    <location>
        <begin position="166"/>
        <end position="193"/>
    </location>
</feature>
<gene>
    <name evidence="3" type="ORF">E1J38_012895</name>
</gene>
<dbReference type="RefSeq" id="WP_133357255.1">
    <property type="nucleotide sequence ID" value="NZ_SMZJ02000009.1"/>
</dbReference>
<reference evidence="3 4" key="2">
    <citation type="submission" date="2019-07" db="EMBL/GenBank/DDBJ databases">
        <title>Seonamhaeicola sp. W255 draft genome.</title>
        <authorList>
            <person name="Zhang X.-Y."/>
            <person name="Zhang R."/>
            <person name="Zhong Y.-L."/>
            <person name="Du Z.-J."/>
        </authorList>
    </citation>
    <scope>NUCLEOTIDE SEQUENCE [LARGE SCALE GENOMIC DNA]</scope>
    <source>
        <strain evidence="3 4">W255</strain>
    </source>
</reference>
<reference evidence="3 4" key="1">
    <citation type="submission" date="2019-03" db="EMBL/GenBank/DDBJ databases">
        <authorList>
            <person name="Zhong Y.L."/>
        </authorList>
    </citation>
    <scope>NUCLEOTIDE SEQUENCE [LARGE SCALE GENOMIC DNA]</scope>
    <source>
        <strain evidence="3 4">W255</strain>
    </source>
</reference>
<dbReference type="AlphaFoldDB" id="A0A562YAY0"/>
<evidence type="ECO:0008006" key="5">
    <source>
        <dbReference type="Google" id="ProtNLM"/>
    </source>
</evidence>
<dbReference type="Proteomes" id="UP000295814">
    <property type="component" value="Unassembled WGS sequence"/>
</dbReference>
<dbReference type="EMBL" id="SMZJ02000009">
    <property type="protein sequence ID" value="TWO31653.1"/>
    <property type="molecule type" value="Genomic_DNA"/>
</dbReference>
<evidence type="ECO:0000256" key="2">
    <source>
        <dbReference type="SAM" id="SignalP"/>
    </source>
</evidence>
<keyword evidence="4" id="KW-1185">Reference proteome</keyword>
<evidence type="ECO:0000256" key="1">
    <source>
        <dbReference type="SAM" id="Coils"/>
    </source>
</evidence>
<accession>A0A562YAY0</accession>
<dbReference type="OrthoDB" id="1274006at2"/>
<organism evidence="3 4">
    <name type="scientific">Seonamhaeicola sediminis</name>
    <dbReference type="NCBI Taxonomy" id="2528206"/>
    <lineage>
        <taxon>Bacteria</taxon>
        <taxon>Pseudomonadati</taxon>
        <taxon>Bacteroidota</taxon>
        <taxon>Flavobacteriia</taxon>
        <taxon>Flavobacteriales</taxon>
        <taxon>Flavobacteriaceae</taxon>
    </lineage>
</organism>
<protein>
    <recommendedName>
        <fullName evidence="5">Secreted protein</fullName>
    </recommendedName>
</protein>
<sequence>MMKIKCTLITIAFFTVFSAFSQTNLSNYKYVIVPNRFDFLKKKDQYQLNSLAKFLFEKHGFNAFLEGEDYPEDLKRNRCLALRSNVSAESGMFKTKLKIELMDCNDQIIYTSPMGESREKEYEKAYNIALRQAFEELGKLNYAYVSNENVSSLTSTSSTSQQLDVKNEVSEEIQELKAEIENLKKAKEIAKVEEKSDESPVVSKPNNREVSPELSKVITQPVNKKDSSDVLYAQPITNGFQLVDSSPKVVYKISKTGIDNVFLVEGKSALVYKRGNNWVIEYYVEDTMKTEALNIKF</sequence>
<proteinExistence type="predicted"/>
<feature type="signal peptide" evidence="2">
    <location>
        <begin position="1"/>
        <end position="21"/>
    </location>
</feature>
<evidence type="ECO:0000313" key="4">
    <source>
        <dbReference type="Proteomes" id="UP000295814"/>
    </source>
</evidence>